<dbReference type="InterPro" id="IPR014710">
    <property type="entry name" value="RmlC-like_jellyroll"/>
</dbReference>
<comment type="caution">
    <text evidence="5">The sequence shown here is derived from an EMBL/GenBank/DDBJ whole genome shotgun (WGS) entry which is preliminary data.</text>
</comment>
<keyword evidence="6" id="KW-1185">Reference proteome</keyword>
<dbReference type="GO" id="GO:0003700">
    <property type="term" value="F:DNA-binding transcription factor activity"/>
    <property type="evidence" value="ECO:0007669"/>
    <property type="project" value="InterPro"/>
</dbReference>
<dbReference type="PROSITE" id="PS01124">
    <property type="entry name" value="HTH_ARAC_FAMILY_2"/>
    <property type="match status" value="1"/>
</dbReference>
<dbReference type="PANTHER" id="PTHR43280">
    <property type="entry name" value="ARAC-FAMILY TRANSCRIPTIONAL REGULATOR"/>
    <property type="match status" value="1"/>
</dbReference>
<dbReference type="Pfam" id="PF12833">
    <property type="entry name" value="HTH_18"/>
    <property type="match status" value="1"/>
</dbReference>
<evidence type="ECO:0000256" key="2">
    <source>
        <dbReference type="ARBA" id="ARBA00023125"/>
    </source>
</evidence>
<dbReference type="InterPro" id="IPR037923">
    <property type="entry name" value="HTH-like"/>
</dbReference>
<organism evidence="5 6">
    <name type="scientific">Ruficoccus amylovorans</name>
    <dbReference type="NCBI Taxonomy" id="1804625"/>
    <lineage>
        <taxon>Bacteria</taxon>
        <taxon>Pseudomonadati</taxon>
        <taxon>Verrucomicrobiota</taxon>
        <taxon>Opitutia</taxon>
        <taxon>Puniceicoccales</taxon>
        <taxon>Cerasicoccaceae</taxon>
        <taxon>Ruficoccus</taxon>
    </lineage>
</organism>
<evidence type="ECO:0000256" key="3">
    <source>
        <dbReference type="ARBA" id="ARBA00023163"/>
    </source>
</evidence>
<dbReference type="SUPFAM" id="SSF51215">
    <property type="entry name" value="Regulatory protein AraC"/>
    <property type="match status" value="1"/>
</dbReference>
<gene>
    <name evidence="5" type="ORF">H5P28_09410</name>
</gene>
<dbReference type="InterPro" id="IPR009057">
    <property type="entry name" value="Homeodomain-like_sf"/>
</dbReference>
<dbReference type="EMBL" id="JACHVB010000023">
    <property type="protein sequence ID" value="MBC2594474.1"/>
    <property type="molecule type" value="Genomic_DNA"/>
</dbReference>
<dbReference type="SMART" id="SM00342">
    <property type="entry name" value="HTH_ARAC"/>
    <property type="match status" value="1"/>
</dbReference>
<evidence type="ECO:0000256" key="1">
    <source>
        <dbReference type="ARBA" id="ARBA00023015"/>
    </source>
</evidence>
<evidence type="ECO:0000313" key="5">
    <source>
        <dbReference type="EMBL" id="MBC2594474.1"/>
    </source>
</evidence>
<sequence length="299" mass="34333">MPIRLYDRHGELSHLEVSSDVWFFMNHLKAQKLEAAHDHNYMEIAFVLGGCARHTTVRGQSACSGGDVLFIPRGAWHGYSECRSFELVNCLFSPTLIENELSWLRAVPPFSALMGGADGLNVEVQTLRLPRRALPLLRRRLAELEQAYRKRASRIRLLGHLLLVFDLLRSAVPLTDSSVVNPTHEEHLHPSVRTALLLLHRDYGQEWSLTRLAQNLRLNGSYLTRLFKSHTGHAPMQYLSRVRAHRAATLLLTTRLRIGDIGLRVGWPEPKLFARQFRHHFGMNASEYRRKQLQPFRTV</sequence>
<dbReference type="PANTHER" id="PTHR43280:SF11">
    <property type="entry name" value="RCS-SPECIFIC HTH-TYPE TRANSCRIPTIONAL ACTIVATOR RCLR"/>
    <property type="match status" value="1"/>
</dbReference>
<dbReference type="Proteomes" id="UP000546464">
    <property type="component" value="Unassembled WGS sequence"/>
</dbReference>
<feature type="domain" description="HTH araC/xylS-type" evidence="4">
    <location>
        <begin position="193"/>
        <end position="291"/>
    </location>
</feature>
<dbReference type="InterPro" id="IPR018060">
    <property type="entry name" value="HTH_AraC"/>
</dbReference>
<dbReference type="Gene3D" id="1.10.10.60">
    <property type="entry name" value="Homeodomain-like"/>
    <property type="match status" value="2"/>
</dbReference>
<accession>A0A842HG09</accession>
<dbReference type="SUPFAM" id="SSF46689">
    <property type="entry name" value="Homeodomain-like"/>
    <property type="match status" value="2"/>
</dbReference>
<evidence type="ECO:0000313" key="6">
    <source>
        <dbReference type="Proteomes" id="UP000546464"/>
    </source>
</evidence>
<evidence type="ECO:0000259" key="4">
    <source>
        <dbReference type="PROSITE" id="PS01124"/>
    </source>
</evidence>
<keyword evidence="3" id="KW-0804">Transcription</keyword>
<reference evidence="5 6" key="1">
    <citation type="submission" date="2020-07" db="EMBL/GenBank/DDBJ databases">
        <authorList>
            <person name="Feng X."/>
        </authorList>
    </citation>
    <scope>NUCLEOTIDE SEQUENCE [LARGE SCALE GENOMIC DNA]</scope>
    <source>
        <strain evidence="5 6">JCM31066</strain>
    </source>
</reference>
<dbReference type="GO" id="GO:0043565">
    <property type="term" value="F:sequence-specific DNA binding"/>
    <property type="evidence" value="ECO:0007669"/>
    <property type="project" value="InterPro"/>
</dbReference>
<keyword evidence="2" id="KW-0238">DNA-binding</keyword>
<keyword evidence="1" id="KW-0805">Transcription regulation</keyword>
<proteinExistence type="predicted"/>
<protein>
    <submittedName>
        <fullName evidence="5">AraC family transcriptional regulator</fullName>
    </submittedName>
</protein>
<dbReference type="RefSeq" id="WP_185675458.1">
    <property type="nucleotide sequence ID" value="NZ_JACHVB010000023.1"/>
</dbReference>
<dbReference type="Pfam" id="PF02311">
    <property type="entry name" value="AraC_binding"/>
    <property type="match status" value="1"/>
</dbReference>
<name>A0A842HG09_9BACT</name>
<dbReference type="InterPro" id="IPR003313">
    <property type="entry name" value="AraC-bd"/>
</dbReference>
<dbReference type="Gene3D" id="2.60.120.10">
    <property type="entry name" value="Jelly Rolls"/>
    <property type="match status" value="1"/>
</dbReference>
<dbReference type="AlphaFoldDB" id="A0A842HG09"/>